<dbReference type="EMBL" id="BAABGY010000008">
    <property type="protein sequence ID" value="GAA4334165.1"/>
    <property type="molecule type" value="Genomic_DNA"/>
</dbReference>
<gene>
    <name evidence="2" type="ORF">GCM10023184_27960</name>
</gene>
<evidence type="ECO:0000313" key="2">
    <source>
        <dbReference type="EMBL" id="GAA4334165.1"/>
    </source>
</evidence>
<evidence type="ECO:0008006" key="4">
    <source>
        <dbReference type="Google" id="ProtNLM"/>
    </source>
</evidence>
<name>A0ABP8H4A0_9BACT</name>
<feature type="region of interest" description="Disordered" evidence="1">
    <location>
        <begin position="1"/>
        <end position="51"/>
    </location>
</feature>
<reference evidence="3" key="1">
    <citation type="journal article" date="2019" name="Int. J. Syst. Evol. Microbiol.">
        <title>The Global Catalogue of Microorganisms (GCM) 10K type strain sequencing project: providing services to taxonomists for standard genome sequencing and annotation.</title>
        <authorList>
            <consortium name="The Broad Institute Genomics Platform"/>
            <consortium name="The Broad Institute Genome Sequencing Center for Infectious Disease"/>
            <person name="Wu L."/>
            <person name="Ma J."/>
        </authorList>
    </citation>
    <scope>NUCLEOTIDE SEQUENCE [LARGE SCALE GENOMIC DNA]</scope>
    <source>
        <strain evidence="3">JCM 17919</strain>
    </source>
</reference>
<dbReference type="PANTHER" id="PTHR30565">
    <property type="entry name" value="PROTEIN YCIF"/>
    <property type="match status" value="1"/>
</dbReference>
<protein>
    <recommendedName>
        <fullName evidence="4">Ferritin-like domain-containing protein</fullName>
    </recommendedName>
</protein>
<comment type="caution">
    <text evidence="2">The sequence shown here is derived from an EMBL/GenBank/DDBJ whole genome shotgun (WGS) entry which is preliminary data.</text>
</comment>
<dbReference type="Proteomes" id="UP001501725">
    <property type="component" value="Unassembled WGS sequence"/>
</dbReference>
<proteinExistence type="predicted"/>
<dbReference type="InterPro" id="IPR009078">
    <property type="entry name" value="Ferritin-like_SF"/>
</dbReference>
<dbReference type="InterPro" id="IPR047114">
    <property type="entry name" value="YciF"/>
</dbReference>
<dbReference type="CDD" id="cd07909">
    <property type="entry name" value="YciF"/>
    <property type="match status" value="1"/>
</dbReference>
<dbReference type="Pfam" id="PF05974">
    <property type="entry name" value="DUF892"/>
    <property type="match status" value="1"/>
</dbReference>
<dbReference type="Gene3D" id="1.20.1260.10">
    <property type="match status" value="1"/>
</dbReference>
<dbReference type="SUPFAM" id="SSF47240">
    <property type="entry name" value="Ferritin-like"/>
    <property type="match status" value="1"/>
</dbReference>
<accession>A0ABP8H4A0</accession>
<organism evidence="2 3">
    <name type="scientific">Flaviaesturariibacter amylovorans</name>
    <dbReference type="NCBI Taxonomy" id="1084520"/>
    <lineage>
        <taxon>Bacteria</taxon>
        <taxon>Pseudomonadati</taxon>
        <taxon>Bacteroidota</taxon>
        <taxon>Chitinophagia</taxon>
        <taxon>Chitinophagales</taxon>
        <taxon>Chitinophagaceae</taxon>
        <taxon>Flaviaestuariibacter</taxon>
    </lineage>
</organism>
<evidence type="ECO:0000313" key="3">
    <source>
        <dbReference type="Proteomes" id="UP001501725"/>
    </source>
</evidence>
<evidence type="ECO:0000256" key="1">
    <source>
        <dbReference type="SAM" id="MobiDB-lite"/>
    </source>
</evidence>
<dbReference type="InterPro" id="IPR010287">
    <property type="entry name" value="DUF892_YciF-like"/>
</dbReference>
<sequence length="221" mass="23713">MAKNTRSASKTATKKSAPAKAAAKKAAPAKAAPKKAAAASNSRSANRGGAASFDEASLLRELFIEELRDIYWAEKHLTKALPKLRKAATNPELANAFETHLAQTEEQIGRVEEVFEMMGEAARAKKCEAMEGLVQEAQQGIEDTPKGSNVRDAALIICAQKVEHYEIAAYGSLVQLAKTLGENEVATLLAETLEEEKQTDELLTELAVSGINISASQESED</sequence>
<keyword evidence="3" id="KW-1185">Reference proteome</keyword>
<dbReference type="RefSeq" id="WP_345256379.1">
    <property type="nucleotide sequence ID" value="NZ_BAABGY010000008.1"/>
</dbReference>
<dbReference type="InterPro" id="IPR012347">
    <property type="entry name" value="Ferritin-like"/>
</dbReference>
<dbReference type="PANTHER" id="PTHR30565:SF9">
    <property type="entry name" value="PROTEIN YCIF"/>
    <property type="match status" value="1"/>
</dbReference>